<name>M1PF96_DESSD</name>
<dbReference type="OrthoDB" id="2077809at2"/>
<proteinExistence type="predicted"/>
<reference evidence="3" key="1">
    <citation type="journal article" date="2013" name="Stand. Genomic Sci.">
        <title>Complete genome sequence of Desulfocapsa sulfexigens, a marine deltaproteobacterium specialized in disproportionating inorganic sulfur compounds.</title>
        <authorList>
            <person name="Finster K.W."/>
            <person name="Kjeldsen K.U."/>
            <person name="Kube M."/>
            <person name="Reinhardt R."/>
            <person name="Mussmann M."/>
            <person name="Amann R."/>
            <person name="Schreiber L."/>
        </authorList>
    </citation>
    <scope>NUCLEOTIDE SEQUENCE [LARGE SCALE GENOMIC DNA]</scope>
    <source>
        <strain evidence="3">DSM 10523 / SB164P1</strain>
    </source>
</reference>
<keyword evidence="2" id="KW-0808">Transferase</keyword>
<dbReference type="EMBL" id="CP003985">
    <property type="protein sequence ID" value="AGF78360.1"/>
    <property type="molecule type" value="Genomic_DNA"/>
</dbReference>
<dbReference type="KEGG" id="dsf:UWK_01802"/>
<gene>
    <name evidence="2" type="ordered locus">UWK_01802</name>
</gene>
<protein>
    <submittedName>
        <fullName evidence="2">Glutathione synthase/ribosomal protein S6 modification enzyme (Glutaminyl transferase)</fullName>
    </submittedName>
</protein>
<evidence type="ECO:0000313" key="3">
    <source>
        <dbReference type="Proteomes" id="UP000011721"/>
    </source>
</evidence>
<evidence type="ECO:0000313" key="2">
    <source>
        <dbReference type="EMBL" id="AGF78360.1"/>
    </source>
</evidence>
<dbReference type="Pfam" id="PF14397">
    <property type="entry name" value="ATPgrasp_ST"/>
    <property type="match status" value="1"/>
</dbReference>
<dbReference type="STRING" id="1167006.UWK_01802"/>
<dbReference type="SUPFAM" id="SSF56059">
    <property type="entry name" value="Glutathione synthetase ATP-binding domain-like"/>
    <property type="match status" value="1"/>
</dbReference>
<dbReference type="InterPro" id="IPR039523">
    <property type="entry name" value="RimK-rel_E_lig_ATP-grasp"/>
</dbReference>
<accession>M1PF96</accession>
<organism evidence="2 3">
    <name type="scientific">Desulfocapsa sulfexigens (strain DSM 10523 / SB164P1)</name>
    <dbReference type="NCBI Taxonomy" id="1167006"/>
    <lineage>
        <taxon>Bacteria</taxon>
        <taxon>Pseudomonadati</taxon>
        <taxon>Thermodesulfobacteriota</taxon>
        <taxon>Desulfobulbia</taxon>
        <taxon>Desulfobulbales</taxon>
        <taxon>Desulfocapsaceae</taxon>
        <taxon>Desulfocapsa</taxon>
    </lineage>
</organism>
<dbReference type="eggNOG" id="COG0189">
    <property type="taxonomic scope" value="Bacteria"/>
</dbReference>
<feature type="domain" description="Alpha-L-glutamate ligase-related protein ATP-grasp" evidence="1">
    <location>
        <begin position="76"/>
        <end position="336"/>
    </location>
</feature>
<dbReference type="GO" id="GO:0016740">
    <property type="term" value="F:transferase activity"/>
    <property type="evidence" value="ECO:0007669"/>
    <property type="project" value="UniProtKB-KW"/>
</dbReference>
<sequence length="347" mass="39291">MTVKTKYYLLRSYLNIFLKDIRNSFPLPIHQKCLLWQRGFLAEKYILYNLKKNSYQNYLSDVHASMARWVNDPYTDILSNKFLFAKIAGDYIKVPKTYGLILNGELLATSLDTGLHTWNDFFQYCHKSPIILKPVAGGGGDGIMLVEEKNGTIFINGKMIKKTDLIAQLEQLNNYLITEYIKQGTFPRSLNPTTTNTMRIVTLIDKDTKKPFIARAVQRIGNKTSAPHDNFTKGGLSSMIDFKTGNLSSAATHPHTPSLKWYESHPDTGAPIKDCSVPKWNEVKEQLLQAAGHLSYLKCIGWDILLTDDGICAIEGNHHPDPDVLQCHGGLLLDNRTLQFYKHNDIV</sequence>
<dbReference type="AlphaFoldDB" id="M1PF96"/>
<dbReference type="HOGENOM" id="CLU_787414_0_0_7"/>
<dbReference type="Proteomes" id="UP000011721">
    <property type="component" value="Chromosome"/>
</dbReference>
<evidence type="ECO:0000259" key="1">
    <source>
        <dbReference type="Pfam" id="PF14397"/>
    </source>
</evidence>
<keyword evidence="3" id="KW-1185">Reference proteome</keyword>
<dbReference type="RefSeq" id="WP_015404051.1">
    <property type="nucleotide sequence ID" value="NC_020304.1"/>
</dbReference>